<gene>
    <name evidence="5 9" type="primary">prfA</name>
    <name evidence="9" type="ORF">KC909_03135</name>
</gene>
<dbReference type="NCBIfam" id="TIGR00019">
    <property type="entry name" value="prfA"/>
    <property type="match status" value="1"/>
</dbReference>
<evidence type="ECO:0000259" key="8">
    <source>
        <dbReference type="PROSITE" id="PS00745"/>
    </source>
</evidence>
<dbReference type="PANTHER" id="PTHR43804:SF7">
    <property type="entry name" value="LD18447P"/>
    <property type="match status" value="1"/>
</dbReference>
<reference evidence="9" key="2">
    <citation type="journal article" date="2021" name="Microbiome">
        <title>Successional dynamics and alternative stable states in a saline activated sludge microbial community over 9 years.</title>
        <authorList>
            <person name="Wang Y."/>
            <person name="Ye J."/>
            <person name="Ju F."/>
            <person name="Liu L."/>
            <person name="Boyd J.A."/>
            <person name="Deng Y."/>
            <person name="Parks D.H."/>
            <person name="Jiang X."/>
            <person name="Yin X."/>
            <person name="Woodcroft B.J."/>
            <person name="Tyson G.W."/>
            <person name="Hugenholtz P."/>
            <person name="Polz M.F."/>
            <person name="Zhang T."/>
        </authorList>
    </citation>
    <scope>NUCLEOTIDE SEQUENCE</scope>
    <source>
        <strain evidence="9">HKST-UBA14</strain>
    </source>
</reference>
<dbReference type="InterPro" id="IPR050057">
    <property type="entry name" value="Prokaryotic/Mito_RF"/>
</dbReference>
<protein>
    <recommendedName>
        <fullName evidence="5 6">Peptide chain release factor 1</fullName>
        <shortName evidence="5">RF-1</shortName>
    </recommendedName>
</protein>
<dbReference type="Proteomes" id="UP000783287">
    <property type="component" value="Unassembled WGS sequence"/>
</dbReference>
<dbReference type="InterPro" id="IPR004373">
    <property type="entry name" value="RF-1"/>
</dbReference>
<comment type="similarity">
    <text evidence="2 5">Belongs to the prokaryotic/mitochondrial release factor family.</text>
</comment>
<feature type="domain" description="Prokaryotic-type class I peptide chain release factors" evidence="8">
    <location>
        <begin position="226"/>
        <end position="242"/>
    </location>
</feature>
<dbReference type="FunFam" id="3.30.70.1660:FF:000002">
    <property type="entry name" value="Peptide chain release factor 1"/>
    <property type="match status" value="1"/>
</dbReference>
<dbReference type="Gene3D" id="6.10.140.1950">
    <property type="match status" value="1"/>
</dbReference>
<evidence type="ECO:0000313" key="9">
    <source>
        <dbReference type="EMBL" id="MCA9383334.1"/>
    </source>
</evidence>
<dbReference type="InterPro" id="IPR000352">
    <property type="entry name" value="Pep_chain_release_fac_I"/>
</dbReference>
<dbReference type="EMBL" id="JAGQLK010000056">
    <property type="protein sequence ID" value="MCA9383334.1"/>
    <property type="molecule type" value="Genomic_DNA"/>
</dbReference>
<keyword evidence="5" id="KW-0963">Cytoplasm</keyword>
<comment type="function">
    <text evidence="1 5">Peptide chain release factor 1 directs the termination of translation in response to the peptide chain termination codons UAG and UAA.</text>
</comment>
<dbReference type="AlphaFoldDB" id="A0A955L5L5"/>
<keyword evidence="3 5" id="KW-0488">Methylation</keyword>
<dbReference type="SUPFAM" id="SSF75620">
    <property type="entry name" value="Release factor"/>
    <property type="match status" value="1"/>
</dbReference>
<dbReference type="Pfam" id="PF00472">
    <property type="entry name" value="RF-1"/>
    <property type="match status" value="1"/>
</dbReference>
<dbReference type="GO" id="GO:0016149">
    <property type="term" value="F:translation release factor activity, codon specific"/>
    <property type="evidence" value="ECO:0007669"/>
    <property type="project" value="UniProtKB-UniRule"/>
</dbReference>
<dbReference type="HAMAP" id="MF_00093">
    <property type="entry name" value="Rel_fac_1"/>
    <property type="match status" value="1"/>
</dbReference>
<evidence type="ECO:0000313" key="10">
    <source>
        <dbReference type="Proteomes" id="UP000783287"/>
    </source>
</evidence>
<dbReference type="PANTHER" id="PTHR43804">
    <property type="entry name" value="LD18447P"/>
    <property type="match status" value="1"/>
</dbReference>
<dbReference type="Pfam" id="PF03462">
    <property type="entry name" value="PCRF"/>
    <property type="match status" value="1"/>
</dbReference>
<evidence type="ECO:0000256" key="1">
    <source>
        <dbReference type="ARBA" id="ARBA00002986"/>
    </source>
</evidence>
<dbReference type="SMART" id="SM00937">
    <property type="entry name" value="PCRF"/>
    <property type="match status" value="1"/>
</dbReference>
<dbReference type="Gene3D" id="3.30.70.1660">
    <property type="match status" value="1"/>
</dbReference>
<evidence type="ECO:0000256" key="4">
    <source>
        <dbReference type="ARBA" id="ARBA00022917"/>
    </source>
</evidence>
<name>A0A955L5L5_9BACT</name>
<evidence type="ECO:0000256" key="6">
    <source>
        <dbReference type="NCBIfam" id="TIGR00019"/>
    </source>
</evidence>
<dbReference type="InterPro" id="IPR045853">
    <property type="entry name" value="Pep_chain_release_fac_I_sf"/>
</dbReference>
<reference evidence="9" key="1">
    <citation type="submission" date="2020-04" db="EMBL/GenBank/DDBJ databases">
        <authorList>
            <person name="Zhang T."/>
        </authorList>
    </citation>
    <scope>NUCLEOTIDE SEQUENCE</scope>
    <source>
        <strain evidence="9">HKST-UBA14</strain>
    </source>
</reference>
<dbReference type="Gene3D" id="3.30.160.20">
    <property type="match status" value="1"/>
</dbReference>
<dbReference type="GO" id="GO:0005737">
    <property type="term" value="C:cytoplasm"/>
    <property type="evidence" value="ECO:0007669"/>
    <property type="project" value="UniProtKB-SubCell"/>
</dbReference>
<dbReference type="InterPro" id="IPR005139">
    <property type="entry name" value="PCRF"/>
</dbReference>
<comment type="subcellular location">
    <subcellularLocation>
        <location evidence="5">Cytoplasm</location>
    </subcellularLocation>
</comment>
<keyword evidence="4 5" id="KW-0648">Protein biosynthesis</keyword>
<accession>A0A955L5L5</accession>
<proteinExistence type="inferred from homology"/>
<evidence type="ECO:0000256" key="2">
    <source>
        <dbReference type="ARBA" id="ARBA00010835"/>
    </source>
</evidence>
<dbReference type="FunFam" id="3.30.160.20:FF:000004">
    <property type="entry name" value="Peptide chain release factor 1"/>
    <property type="match status" value="1"/>
</dbReference>
<organism evidence="9 10">
    <name type="scientific">Candidatus Dojkabacteria bacterium</name>
    <dbReference type="NCBI Taxonomy" id="2099670"/>
    <lineage>
        <taxon>Bacteria</taxon>
        <taxon>Candidatus Dojkabacteria</taxon>
    </lineage>
</organism>
<feature type="region of interest" description="Disordered" evidence="7">
    <location>
        <begin position="282"/>
        <end position="304"/>
    </location>
</feature>
<dbReference type="NCBIfam" id="NF001859">
    <property type="entry name" value="PRK00591.1"/>
    <property type="match status" value="1"/>
</dbReference>
<sequence>MLDKTTTIIEEYTSLSDKLSDPNVINNQEEFKRISVKHSKLTPIYEKAVEYGKLSQDITDAKELLEIEEDADMKEFYNSEINQNEEKLETLAEEITDLLNPANEDDDRNAIVEIRAGTGGDEAALFASDLYRMYLRYAEANGWKIETLSTNQTGNGGFKEIILQLSGDNAYGELKFESGVHRVQRVPATESSGRIHTSAVSVVVLPEVDDVEVDIKDEDLRIDVYRSSGPGGQSVNTTDSAVRITHIPTGIVVSCQDEKSQHKNKARALSVLKSRLYEMEREKQAEEESEMRQSSIKGGDRSAKIRTYNYPQSRVTDHRIKVSWHNLADILNGDLKTIIEETRKGIKDSNVT</sequence>
<evidence type="ECO:0000256" key="3">
    <source>
        <dbReference type="ARBA" id="ARBA00022481"/>
    </source>
</evidence>
<evidence type="ECO:0000256" key="5">
    <source>
        <dbReference type="HAMAP-Rule" id="MF_00093"/>
    </source>
</evidence>
<feature type="modified residue" description="N5-methylglutamine" evidence="5">
    <location>
        <position position="233"/>
    </location>
</feature>
<dbReference type="PROSITE" id="PS00745">
    <property type="entry name" value="RF_PROK_I"/>
    <property type="match status" value="1"/>
</dbReference>
<comment type="caution">
    <text evidence="9">The sequence shown here is derived from an EMBL/GenBank/DDBJ whole genome shotgun (WGS) entry which is preliminary data.</text>
</comment>
<evidence type="ECO:0000256" key="7">
    <source>
        <dbReference type="SAM" id="MobiDB-lite"/>
    </source>
</evidence>
<comment type="PTM">
    <text evidence="5">Methylated by PrmC. Methylation increases the termination efficiency of RF1.</text>
</comment>